<dbReference type="GO" id="GO:0003824">
    <property type="term" value="F:catalytic activity"/>
    <property type="evidence" value="ECO:0007669"/>
    <property type="project" value="UniProtKB-ARBA"/>
</dbReference>
<dbReference type="Gene3D" id="3.30.450.40">
    <property type="match status" value="1"/>
</dbReference>
<dbReference type="Proteomes" id="UP000242869">
    <property type="component" value="Unassembled WGS sequence"/>
</dbReference>
<dbReference type="Gene3D" id="3.30.450.20">
    <property type="entry name" value="PAS domain"/>
    <property type="match status" value="3"/>
</dbReference>
<dbReference type="SMART" id="SM00267">
    <property type="entry name" value="GGDEF"/>
    <property type="match status" value="1"/>
</dbReference>
<feature type="coiled-coil region" evidence="1">
    <location>
        <begin position="152"/>
        <end position="179"/>
    </location>
</feature>
<sequence>MLLQLHFANLHRFIPERTVNFDEKLASPLAQALARSADGWALFSPEQNESGEIVDFTCRFSNAAMQRLWASGPAGWLLSEKRLPSLPPETRQARYAEAFQNHSPHSWEYSMEVGGGPTLYRETCQRIGTYAAVQIQDCGTGHVSNPQPQEQARHLESELARHIARLNEVERRSDELLAHIHAGVLIYSPDGQIVTFNLAACSILGLTPGQLTGKEAILPGWHFCREDGSDMPVDEYPINRVLGSQETLRDYVLGIQPERQVEPVWCLVNAYPVFENGQVDAVVVSFIDISSQRRLADAAESNRLRAEALLDLNARAHQLDEDTLLEEGLALALRLTGSRMGHLYFIEPDGALRLAACLTHTRSPCITGDILPLDEAGQWADCIRQRKPVIHNDFSPPMSPKGLPRRSSALHRHLGAPTLENGQVVMMIGVANKPGAYDDADIQLLQMLAHDLWKALLQQRTLAVWQADRRRLEQVIAASHAGIWEFHLGEKGAAVTLRQSGQTEYGEEEPLDRFIERIHPQDQPGVLRAISACLIGSNNHYQQEFRLHDAGLDAYRWILASGEVVDRDEAGMPVSMAGTHIDITEQRAVEEQLRLAATVFDSNSEGIMITDPELRILSVNRVFSEVTGYSPEEALGRKPSLLASGQHGADFYVAMWQAIRRDGRWQGEICNRRKDGTLYPEWLSISTVNDEEGKVTHYVGIFSDITERKRQQAHIEFLAFHDPLTGLPNRQLLSDRFMVAHALADRQNQKMALLFLDLDRFKLVNDTLGHQIGDLILTETAGRLTEIVRESDTVCRLGGDEFVILLGGLRSPDEATDVAQAIITSIDHPFVTADHEIRIAISVGIAVYPDDSRNFTELLKKADTALYRAKQEGRHAYRFFTDRMNAYSIARQLQENRLREGLELGELEVYYQPQVSLPECRLVGVEALVRWHHPADGLLLPQSFLSIAEESGLILPIGAFVLKESCLQMKQWLEMGIAPPVLCVNLSLQQIAYCNLVQLAHDALQHADLPAHRLELELSETILQACGDTERKTLETLRGMGLRIAIDDFGAGYSSLANLLQLNAEKLKIDNRFIGSLSQPQSETIVRSTILMAQAMGFSTVAEGVENQEQLEKLIQLGCNGIQGWLIAQAMPAQECTRWLGSYTVR</sequence>
<dbReference type="SMART" id="SM00086">
    <property type="entry name" value="PAC"/>
    <property type="match status" value="3"/>
</dbReference>
<gene>
    <name evidence="6" type="ORF">SAMN05660284_00730</name>
</gene>
<dbReference type="Pfam" id="PF00990">
    <property type="entry name" value="GGDEF"/>
    <property type="match status" value="1"/>
</dbReference>
<dbReference type="RefSeq" id="WP_143085962.1">
    <property type="nucleotide sequence ID" value="NZ_FOVE01000004.1"/>
</dbReference>
<organism evidence="6 7">
    <name type="scientific">Formivibrio citricus</name>
    <dbReference type="NCBI Taxonomy" id="83765"/>
    <lineage>
        <taxon>Bacteria</taxon>
        <taxon>Pseudomonadati</taxon>
        <taxon>Pseudomonadota</taxon>
        <taxon>Betaproteobacteria</taxon>
        <taxon>Neisseriales</taxon>
        <taxon>Chitinibacteraceae</taxon>
        <taxon>Formivibrio</taxon>
    </lineage>
</organism>
<evidence type="ECO:0000259" key="4">
    <source>
        <dbReference type="PROSITE" id="PS50883"/>
    </source>
</evidence>
<dbReference type="SUPFAM" id="SSF141868">
    <property type="entry name" value="EAL domain-like"/>
    <property type="match status" value="1"/>
</dbReference>
<dbReference type="SMART" id="SM00065">
    <property type="entry name" value="GAF"/>
    <property type="match status" value="1"/>
</dbReference>
<dbReference type="NCBIfam" id="TIGR00229">
    <property type="entry name" value="sensory_box"/>
    <property type="match status" value="1"/>
</dbReference>
<dbReference type="CDD" id="cd01949">
    <property type="entry name" value="GGDEF"/>
    <property type="match status" value="1"/>
</dbReference>
<keyword evidence="1" id="KW-0175">Coiled coil</keyword>
<dbReference type="InterPro" id="IPR013655">
    <property type="entry name" value="PAS_fold_3"/>
</dbReference>
<evidence type="ECO:0000259" key="2">
    <source>
        <dbReference type="PROSITE" id="PS50112"/>
    </source>
</evidence>
<name>A0A1I4WVH5_9NEIS</name>
<feature type="domain" description="PAC" evidence="3">
    <location>
        <begin position="665"/>
        <end position="717"/>
    </location>
</feature>
<evidence type="ECO:0000256" key="1">
    <source>
        <dbReference type="SAM" id="Coils"/>
    </source>
</evidence>
<dbReference type="EMBL" id="FOVE01000004">
    <property type="protein sequence ID" value="SFN17110.1"/>
    <property type="molecule type" value="Genomic_DNA"/>
</dbReference>
<dbReference type="FunFam" id="3.30.70.270:FF:000001">
    <property type="entry name" value="Diguanylate cyclase domain protein"/>
    <property type="match status" value="1"/>
</dbReference>
<dbReference type="AlphaFoldDB" id="A0A1I4WVH5"/>
<dbReference type="PROSITE" id="PS50887">
    <property type="entry name" value="GGDEF"/>
    <property type="match status" value="1"/>
</dbReference>
<proteinExistence type="predicted"/>
<dbReference type="SMART" id="SM00091">
    <property type="entry name" value="PAS"/>
    <property type="match status" value="3"/>
</dbReference>
<dbReference type="InterPro" id="IPR035965">
    <property type="entry name" value="PAS-like_dom_sf"/>
</dbReference>
<dbReference type="Pfam" id="PF08447">
    <property type="entry name" value="PAS_3"/>
    <property type="match status" value="1"/>
</dbReference>
<dbReference type="InterPro" id="IPR029016">
    <property type="entry name" value="GAF-like_dom_sf"/>
</dbReference>
<dbReference type="InterPro" id="IPR003018">
    <property type="entry name" value="GAF"/>
</dbReference>
<feature type="domain" description="GGDEF" evidence="5">
    <location>
        <begin position="749"/>
        <end position="882"/>
    </location>
</feature>
<dbReference type="InterPro" id="IPR000160">
    <property type="entry name" value="GGDEF_dom"/>
</dbReference>
<feature type="domain" description="EAL" evidence="4">
    <location>
        <begin position="891"/>
        <end position="1144"/>
    </location>
</feature>
<feature type="domain" description="PAS" evidence="2">
    <location>
        <begin position="169"/>
        <end position="218"/>
    </location>
</feature>
<dbReference type="Pfam" id="PF13426">
    <property type="entry name" value="PAS_9"/>
    <property type="match status" value="2"/>
</dbReference>
<evidence type="ECO:0000313" key="6">
    <source>
        <dbReference type="EMBL" id="SFN17110.1"/>
    </source>
</evidence>
<dbReference type="PROSITE" id="PS50113">
    <property type="entry name" value="PAC"/>
    <property type="match status" value="2"/>
</dbReference>
<dbReference type="InterPro" id="IPR001610">
    <property type="entry name" value="PAC"/>
</dbReference>
<dbReference type="InterPro" id="IPR035919">
    <property type="entry name" value="EAL_sf"/>
</dbReference>
<dbReference type="InterPro" id="IPR000700">
    <property type="entry name" value="PAS-assoc_C"/>
</dbReference>
<feature type="domain" description="PAS" evidence="2">
    <location>
        <begin position="592"/>
        <end position="637"/>
    </location>
</feature>
<dbReference type="PROSITE" id="PS50883">
    <property type="entry name" value="EAL"/>
    <property type="match status" value="1"/>
</dbReference>
<feature type="domain" description="PAC" evidence="3">
    <location>
        <begin position="541"/>
        <end position="595"/>
    </location>
</feature>
<evidence type="ECO:0000313" key="7">
    <source>
        <dbReference type="Proteomes" id="UP000242869"/>
    </source>
</evidence>
<dbReference type="InterPro" id="IPR000014">
    <property type="entry name" value="PAS"/>
</dbReference>
<dbReference type="InterPro" id="IPR043128">
    <property type="entry name" value="Rev_trsase/Diguanyl_cyclase"/>
</dbReference>
<dbReference type="NCBIfam" id="TIGR00254">
    <property type="entry name" value="GGDEF"/>
    <property type="match status" value="1"/>
</dbReference>
<dbReference type="Gene3D" id="3.30.70.270">
    <property type="match status" value="1"/>
</dbReference>
<dbReference type="SMART" id="SM00052">
    <property type="entry name" value="EAL"/>
    <property type="match status" value="1"/>
</dbReference>
<dbReference type="SUPFAM" id="SSF55785">
    <property type="entry name" value="PYP-like sensor domain (PAS domain)"/>
    <property type="match status" value="3"/>
</dbReference>
<dbReference type="InterPro" id="IPR001633">
    <property type="entry name" value="EAL_dom"/>
</dbReference>
<dbReference type="OrthoDB" id="5963948at2"/>
<dbReference type="CDD" id="cd00130">
    <property type="entry name" value="PAS"/>
    <property type="match status" value="2"/>
</dbReference>
<accession>A0A1I4WVH5</accession>
<dbReference type="InterPro" id="IPR052155">
    <property type="entry name" value="Biofilm_reg_signaling"/>
</dbReference>
<dbReference type="InterPro" id="IPR029787">
    <property type="entry name" value="Nucleotide_cyclase"/>
</dbReference>
<dbReference type="PROSITE" id="PS50112">
    <property type="entry name" value="PAS"/>
    <property type="match status" value="2"/>
</dbReference>
<dbReference type="STRING" id="83765.SAMN05660284_00730"/>
<dbReference type="PANTHER" id="PTHR44757:SF2">
    <property type="entry name" value="BIOFILM ARCHITECTURE MAINTENANCE PROTEIN MBAA"/>
    <property type="match status" value="1"/>
</dbReference>
<dbReference type="Gene3D" id="3.20.20.450">
    <property type="entry name" value="EAL domain"/>
    <property type="match status" value="1"/>
</dbReference>
<dbReference type="SUPFAM" id="SSF55073">
    <property type="entry name" value="Nucleotide cyclase"/>
    <property type="match status" value="1"/>
</dbReference>
<protein>
    <submittedName>
        <fullName evidence="6">PAS domain S-box-containing protein/diguanylate cyclase (GGDEF) domain-containing protein</fullName>
    </submittedName>
</protein>
<dbReference type="SUPFAM" id="SSF55781">
    <property type="entry name" value="GAF domain-like"/>
    <property type="match status" value="1"/>
</dbReference>
<dbReference type="PANTHER" id="PTHR44757">
    <property type="entry name" value="DIGUANYLATE CYCLASE DGCP"/>
    <property type="match status" value="1"/>
</dbReference>
<evidence type="ECO:0000259" key="3">
    <source>
        <dbReference type="PROSITE" id="PS50113"/>
    </source>
</evidence>
<reference evidence="7" key="1">
    <citation type="submission" date="2016-10" db="EMBL/GenBank/DDBJ databases">
        <authorList>
            <person name="Varghese N."/>
            <person name="Submissions S."/>
        </authorList>
    </citation>
    <scope>NUCLEOTIDE SEQUENCE [LARGE SCALE GENOMIC DNA]</scope>
    <source>
        <strain evidence="7">DSM 6150</strain>
    </source>
</reference>
<dbReference type="CDD" id="cd01948">
    <property type="entry name" value="EAL"/>
    <property type="match status" value="1"/>
</dbReference>
<dbReference type="Pfam" id="PF13185">
    <property type="entry name" value="GAF_2"/>
    <property type="match status" value="1"/>
</dbReference>
<keyword evidence="7" id="KW-1185">Reference proteome</keyword>
<dbReference type="Pfam" id="PF00563">
    <property type="entry name" value="EAL"/>
    <property type="match status" value="1"/>
</dbReference>
<evidence type="ECO:0000259" key="5">
    <source>
        <dbReference type="PROSITE" id="PS50887"/>
    </source>
</evidence>